<accession>A0A0G4H3Y4</accession>
<reference evidence="1" key="1">
    <citation type="submission" date="2014-11" db="EMBL/GenBank/DDBJ databases">
        <authorList>
            <person name="Otto D Thomas"/>
            <person name="Naeem Raeece"/>
        </authorList>
    </citation>
    <scope>NUCLEOTIDE SEQUENCE</scope>
</reference>
<protein>
    <submittedName>
        <fullName evidence="1">Uncharacterized protein</fullName>
    </submittedName>
</protein>
<organism evidence="1">
    <name type="scientific">Chromera velia CCMP2878</name>
    <dbReference type="NCBI Taxonomy" id="1169474"/>
    <lineage>
        <taxon>Eukaryota</taxon>
        <taxon>Sar</taxon>
        <taxon>Alveolata</taxon>
        <taxon>Colpodellida</taxon>
        <taxon>Chromeraceae</taxon>
        <taxon>Chromera</taxon>
    </lineage>
</organism>
<gene>
    <name evidence="1" type="ORF">Cvel_24554</name>
</gene>
<dbReference type="VEuPathDB" id="CryptoDB:Cvel_24554"/>
<dbReference type="EMBL" id="CDMZ01001841">
    <property type="protein sequence ID" value="CEM38254.1"/>
    <property type="molecule type" value="Genomic_DNA"/>
</dbReference>
<sequence>MMLKSGRSHYVIGVFGRHELGEFSQPTNFQSQYDQLDLQGSAVVGGKGVDEEMIGGEGDVEVMEEGDAWEETPHTIFNFASPSPSDKAVPMRLSLIERRQIPYEIEAGV</sequence>
<dbReference type="PhylomeDB" id="A0A0G4H3Y4"/>
<name>A0A0G4H3Y4_9ALVE</name>
<proteinExistence type="predicted"/>
<evidence type="ECO:0000313" key="1">
    <source>
        <dbReference type="EMBL" id="CEM38254.1"/>
    </source>
</evidence>
<dbReference type="AlphaFoldDB" id="A0A0G4H3Y4"/>